<comment type="caution">
    <text evidence="2">The sequence shown here is derived from an EMBL/GenBank/DDBJ whole genome shotgun (WGS) entry which is preliminary data.</text>
</comment>
<evidence type="ECO:0000256" key="1">
    <source>
        <dbReference type="SAM" id="MobiDB-lite"/>
    </source>
</evidence>
<feature type="region of interest" description="Disordered" evidence="1">
    <location>
        <begin position="76"/>
        <end position="100"/>
    </location>
</feature>
<accession>A0A6A1WBU5</accession>
<name>A0A6A1WBU5_9ROSI</name>
<evidence type="ECO:0000313" key="2">
    <source>
        <dbReference type="EMBL" id="KAB1222363.1"/>
    </source>
</evidence>
<gene>
    <name evidence="2" type="ORF">CJ030_MR2G025509</name>
</gene>
<protein>
    <submittedName>
        <fullName evidence="2">Uncharacterized protein</fullName>
    </submittedName>
</protein>
<proteinExistence type="predicted"/>
<keyword evidence="3" id="KW-1185">Reference proteome</keyword>
<organism evidence="2 3">
    <name type="scientific">Morella rubra</name>
    <name type="common">Chinese bayberry</name>
    <dbReference type="NCBI Taxonomy" id="262757"/>
    <lineage>
        <taxon>Eukaryota</taxon>
        <taxon>Viridiplantae</taxon>
        <taxon>Streptophyta</taxon>
        <taxon>Embryophyta</taxon>
        <taxon>Tracheophyta</taxon>
        <taxon>Spermatophyta</taxon>
        <taxon>Magnoliopsida</taxon>
        <taxon>eudicotyledons</taxon>
        <taxon>Gunneridae</taxon>
        <taxon>Pentapetalae</taxon>
        <taxon>rosids</taxon>
        <taxon>fabids</taxon>
        <taxon>Fagales</taxon>
        <taxon>Myricaceae</taxon>
        <taxon>Morella</taxon>
    </lineage>
</organism>
<feature type="compositionally biased region" description="Polar residues" evidence="1">
    <location>
        <begin position="88"/>
        <end position="100"/>
    </location>
</feature>
<sequence length="100" mass="11415">MTPTSPPLSFVSAPEEDTEGHEGPAGPRHGWPPEVKQLLEFAREAVTIEVKQLLEQYKEYASKWEGHNRKIEFLYEQIPGRREENEGNQESGRNNDNGQP</sequence>
<dbReference type="AlphaFoldDB" id="A0A6A1WBU5"/>
<dbReference type="EMBL" id="RXIC02000020">
    <property type="protein sequence ID" value="KAB1222363.1"/>
    <property type="molecule type" value="Genomic_DNA"/>
</dbReference>
<feature type="region of interest" description="Disordered" evidence="1">
    <location>
        <begin position="1"/>
        <end position="34"/>
    </location>
</feature>
<dbReference type="Proteomes" id="UP000516437">
    <property type="component" value="Chromosome 2"/>
</dbReference>
<feature type="compositionally biased region" description="Basic and acidic residues" evidence="1">
    <location>
        <begin position="76"/>
        <end position="85"/>
    </location>
</feature>
<reference evidence="2 3" key="1">
    <citation type="journal article" date="2019" name="Plant Biotechnol. J.">
        <title>The red bayberry genome and genetic basis of sex determination.</title>
        <authorList>
            <person name="Jia H.M."/>
            <person name="Jia H.J."/>
            <person name="Cai Q.L."/>
            <person name="Wang Y."/>
            <person name="Zhao H.B."/>
            <person name="Yang W.F."/>
            <person name="Wang G.Y."/>
            <person name="Li Y.H."/>
            <person name="Zhan D.L."/>
            <person name="Shen Y.T."/>
            <person name="Niu Q.F."/>
            <person name="Chang L."/>
            <person name="Qiu J."/>
            <person name="Zhao L."/>
            <person name="Xie H.B."/>
            <person name="Fu W.Y."/>
            <person name="Jin J."/>
            <person name="Li X.W."/>
            <person name="Jiao Y."/>
            <person name="Zhou C.C."/>
            <person name="Tu T."/>
            <person name="Chai C.Y."/>
            <person name="Gao J.L."/>
            <person name="Fan L.J."/>
            <person name="van de Weg E."/>
            <person name="Wang J.Y."/>
            <person name="Gao Z.S."/>
        </authorList>
    </citation>
    <scope>NUCLEOTIDE SEQUENCE [LARGE SCALE GENOMIC DNA]</scope>
    <source>
        <tissue evidence="2">Leaves</tissue>
    </source>
</reference>
<evidence type="ECO:0000313" key="3">
    <source>
        <dbReference type="Proteomes" id="UP000516437"/>
    </source>
</evidence>